<evidence type="ECO:0000259" key="12">
    <source>
        <dbReference type="PROSITE" id="PS51278"/>
    </source>
</evidence>
<dbReference type="PANTHER" id="PTHR11907">
    <property type="entry name" value="AMIDOPHOSPHORIBOSYLTRANSFERASE"/>
    <property type="match status" value="1"/>
</dbReference>
<evidence type="ECO:0000256" key="4">
    <source>
        <dbReference type="ARBA" id="ARBA00022679"/>
    </source>
</evidence>
<evidence type="ECO:0000256" key="2">
    <source>
        <dbReference type="ARBA" id="ARBA00010138"/>
    </source>
</evidence>
<dbReference type="PROSITE" id="PS51278">
    <property type="entry name" value="GATASE_TYPE_2"/>
    <property type="match status" value="1"/>
</dbReference>
<feature type="active site" description="Nucleophile" evidence="7 9">
    <location>
        <position position="32"/>
    </location>
</feature>
<feature type="domain" description="Glutamine amidotransferase type-2" evidence="12">
    <location>
        <begin position="32"/>
        <end position="251"/>
    </location>
</feature>
<dbReference type="GO" id="GO:0006189">
    <property type="term" value="P:'de novo' IMP biosynthetic process"/>
    <property type="evidence" value="ECO:0007669"/>
    <property type="project" value="UniProtKB-UniRule"/>
</dbReference>
<evidence type="ECO:0000313" key="14">
    <source>
        <dbReference type="Proteomes" id="UP000732377"/>
    </source>
</evidence>
<dbReference type="InterPro" id="IPR029055">
    <property type="entry name" value="Ntn_hydrolases_N"/>
</dbReference>
<evidence type="ECO:0000256" key="6">
    <source>
        <dbReference type="ARBA" id="ARBA00022962"/>
    </source>
</evidence>
<dbReference type="Gene3D" id="3.60.20.10">
    <property type="entry name" value="Glutamine Phosphoribosylpyrophosphate, subunit 1, domain 1"/>
    <property type="match status" value="1"/>
</dbReference>
<feature type="binding site" evidence="7 10">
    <location>
        <position position="316"/>
    </location>
    <ligand>
        <name>Mg(2+)</name>
        <dbReference type="ChEBI" id="CHEBI:18420"/>
    </ligand>
</feature>
<feature type="binding site" evidence="7 10">
    <location>
        <position position="378"/>
    </location>
    <ligand>
        <name>Mg(2+)</name>
        <dbReference type="ChEBI" id="CHEBI:18420"/>
    </ligand>
</feature>
<evidence type="ECO:0000256" key="3">
    <source>
        <dbReference type="ARBA" id="ARBA00022676"/>
    </source>
</evidence>
<dbReference type="Gene3D" id="3.40.50.2020">
    <property type="match status" value="1"/>
</dbReference>
<dbReference type="EMBL" id="PIUK01000004">
    <property type="protein sequence ID" value="MBY6274810.1"/>
    <property type="molecule type" value="Genomic_DNA"/>
</dbReference>
<dbReference type="NCBIfam" id="TIGR01134">
    <property type="entry name" value="purF"/>
    <property type="match status" value="1"/>
</dbReference>
<dbReference type="GO" id="GO:0051539">
    <property type="term" value="F:4 iron, 4 sulfur cluster binding"/>
    <property type="evidence" value="ECO:0007669"/>
    <property type="project" value="UniProtKB-KW"/>
</dbReference>
<feature type="binding site" evidence="7 10">
    <location>
        <position position="379"/>
    </location>
    <ligand>
        <name>Mg(2+)</name>
        <dbReference type="ChEBI" id="CHEBI:18420"/>
    </ligand>
</feature>
<dbReference type="Pfam" id="PF13522">
    <property type="entry name" value="GATase_6"/>
    <property type="match status" value="1"/>
</dbReference>
<gene>
    <name evidence="7" type="primary">purF</name>
    <name evidence="13" type="ORF">CWE10_01130</name>
</gene>
<accession>A0A953IAZ5</accession>
<dbReference type="InterPro" id="IPR029057">
    <property type="entry name" value="PRTase-like"/>
</dbReference>
<feature type="binding site" evidence="7 11">
    <location>
        <position position="269"/>
    </location>
    <ligand>
        <name>[4Fe-4S] cluster</name>
        <dbReference type="ChEBI" id="CHEBI:49883"/>
    </ligand>
</feature>
<dbReference type="PIRSF" id="PIRSF000485">
    <property type="entry name" value="Amd_phspho_trans"/>
    <property type="match status" value="1"/>
</dbReference>
<keyword evidence="7 10" id="KW-0479">Metal-binding</keyword>
<keyword evidence="7 11" id="KW-0408">Iron</keyword>
<feature type="binding site" evidence="7 11">
    <location>
        <position position="415"/>
    </location>
    <ligand>
        <name>[4Fe-4S] cluster</name>
        <dbReference type="ChEBI" id="CHEBI:49883"/>
    </ligand>
</feature>
<comment type="function">
    <text evidence="7">Catalyzes the formation of phosphoribosylamine from phosphoribosylpyrophosphate (PRPP) and glutamine.</text>
</comment>
<dbReference type="CDD" id="cd00715">
    <property type="entry name" value="GPATase_N"/>
    <property type="match status" value="1"/>
</dbReference>
<comment type="similarity">
    <text evidence="2 7 8">In the C-terminal section; belongs to the purine/pyrimidine phosphoribosyltransferase family.</text>
</comment>
<feature type="binding site" evidence="7 11">
    <location>
        <position position="467"/>
    </location>
    <ligand>
        <name>[4Fe-4S] cluster</name>
        <dbReference type="ChEBI" id="CHEBI:49883"/>
    </ligand>
</feature>
<comment type="cofactor">
    <cofactor evidence="7 11">
        <name>[4Fe-4S] cluster</name>
        <dbReference type="ChEBI" id="CHEBI:49883"/>
    </cofactor>
    <text evidence="7 11">Binds 1 [4Fe-4S] cluster per subunit.</text>
</comment>
<evidence type="ECO:0000256" key="10">
    <source>
        <dbReference type="PIRSR" id="PIRSR000485-2"/>
    </source>
</evidence>
<dbReference type="CDD" id="cd06223">
    <property type="entry name" value="PRTases_typeI"/>
    <property type="match status" value="1"/>
</dbReference>
<keyword evidence="7 10" id="KW-0460">Magnesium</keyword>
<comment type="cofactor">
    <cofactor evidence="7 10">
        <name>Mg(2+)</name>
        <dbReference type="ChEBI" id="CHEBI:18420"/>
    </cofactor>
    <text evidence="7 10">Binds 1 Mg(2+) ion per subunit.</text>
</comment>
<proteinExistence type="inferred from homology"/>
<evidence type="ECO:0000256" key="9">
    <source>
        <dbReference type="PIRSR" id="PIRSR000485-1"/>
    </source>
</evidence>
<dbReference type="InterPro" id="IPR005854">
    <property type="entry name" value="PurF"/>
</dbReference>
<evidence type="ECO:0000256" key="5">
    <source>
        <dbReference type="ARBA" id="ARBA00022755"/>
    </source>
</evidence>
<organism evidence="13 14">
    <name type="scientific">Symbiobacterium thermophilum</name>
    <dbReference type="NCBI Taxonomy" id="2734"/>
    <lineage>
        <taxon>Bacteria</taxon>
        <taxon>Bacillati</taxon>
        <taxon>Bacillota</taxon>
        <taxon>Clostridia</taxon>
        <taxon>Eubacteriales</taxon>
        <taxon>Symbiobacteriaceae</taxon>
        <taxon>Symbiobacterium</taxon>
    </lineage>
</organism>
<keyword evidence="7" id="KW-0004">4Fe-4S</keyword>
<evidence type="ECO:0000256" key="11">
    <source>
        <dbReference type="PIRSR" id="PIRSR000485-3"/>
    </source>
</evidence>
<dbReference type="GO" id="GO:0004044">
    <property type="term" value="F:amidophosphoribosyltransferase activity"/>
    <property type="evidence" value="ECO:0007669"/>
    <property type="project" value="UniProtKB-UniRule"/>
</dbReference>
<keyword evidence="3 7" id="KW-0328">Glycosyltransferase</keyword>
<dbReference type="Pfam" id="PF00156">
    <property type="entry name" value="Pribosyltran"/>
    <property type="match status" value="1"/>
</dbReference>
<dbReference type="EC" id="2.4.2.14" evidence="7"/>
<feature type="binding site" evidence="7 11">
    <location>
        <position position="470"/>
    </location>
    <ligand>
        <name>[4Fe-4S] cluster</name>
        <dbReference type="ChEBI" id="CHEBI:49883"/>
    </ligand>
</feature>
<dbReference type="SUPFAM" id="SSF56235">
    <property type="entry name" value="N-terminal nucleophile aminohydrolases (Ntn hydrolases)"/>
    <property type="match status" value="1"/>
</dbReference>
<dbReference type="SUPFAM" id="SSF53271">
    <property type="entry name" value="PRTase-like"/>
    <property type="match status" value="1"/>
</dbReference>
<dbReference type="InterPro" id="IPR035584">
    <property type="entry name" value="PurF_N"/>
</dbReference>
<protein>
    <recommendedName>
        <fullName evidence="7">Amidophosphoribosyltransferase</fullName>
        <shortName evidence="7">ATase</shortName>
        <ecNumber evidence="7">2.4.2.14</ecNumber>
    </recommendedName>
    <alternativeName>
        <fullName evidence="7">Glutamine phosphoribosylpyrophosphate amidotransferase</fullName>
        <shortName evidence="7">GPATase</shortName>
    </alternativeName>
</protein>
<reference evidence="13" key="1">
    <citation type="submission" date="2017-11" db="EMBL/GenBank/DDBJ databases">
        <title>Three new genomes from thermophilic consortium.</title>
        <authorList>
            <person name="Quaggio R."/>
            <person name="Amgarten D."/>
            <person name="Setubal J.C."/>
        </authorList>
    </citation>
    <scope>NUCLEOTIDE SEQUENCE</scope>
    <source>
        <strain evidence="13">ZCTH01-B2</strain>
    </source>
</reference>
<dbReference type="InterPro" id="IPR000836">
    <property type="entry name" value="PRTase_dom"/>
</dbReference>
<dbReference type="GO" id="GO:0000287">
    <property type="term" value="F:magnesium ion binding"/>
    <property type="evidence" value="ECO:0007669"/>
    <property type="project" value="UniProtKB-UniRule"/>
</dbReference>
<comment type="catalytic activity">
    <reaction evidence="7 8">
        <text>5-phospho-beta-D-ribosylamine + L-glutamate + diphosphate = 5-phospho-alpha-D-ribose 1-diphosphate + L-glutamine + H2O</text>
        <dbReference type="Rhea" id="RHEA:14905"/>
        <dbReference type="ChEBI" id="CHEBI:15377"/>
        <dbReference type="ChEBI" id="CHEBI:29985"/>
        <dbReference type="ChEBI" id="CHEBI:33019"/>
        <dbReference type="ChEBI" id="CHEBI:58017"/>
        <dbReference type="ChEBI" id="CHEBI:58359"/>
        <dbReference type="ChEBI" id="CHEBI:58681"/>
        <dbReference type="EC" id="2.4.2.14"/>
    </reaction>
</comment>
<comment type="caution">
    <text evidence="13">The sequence shown here is derived from an EMBL/GenBank/DDBJ whole genome shotgun (WGS) entry which is preliminary data.</text>
</comment>
<dbReference type="HAMAP" id="MF_01931">
    <property type="entry name" value="PurF"/>
    <property type="match status" value="1"/>
</dbReference>
<evidence type="ECO:0000313" key="13">
    <source>
        <dbReference type="EMBL" id="MBY6274810.1"/>
    </source>
</evidence>
<dbReference type="InterPro" id="IPR017932">
    <property type="entry name" value="GATase_2_dom"/>
</dbReference>
<keyword evidence="7 11" id="KW-0411">Iron-sulfur</keyword>
<keyword evidence="4 7" id="KW-0808">Transferase</keyword>
<keyword evidence="5 7" id="KW-0658">Purine biosynthesis</keyword>
<dbReference type="Proteomes" id="UP000732377">
    <property type="component" value="Unassembled WGS sequence"/>
</dbReference>
<evidence type="ECO:0000256" key="8">
    <source>
        <dbReference type="PIRNR" id="PIRNR000485"/>
    </source>
</evidence>
<evidence type="ECO:0000256" key="1">
    <source>
        <dbReference type="ARBA" id="ARBA00005209"/>
    </source>
</evidence>
<comment type="pathway">
    <text evidence="1 7 8">Purine metabolism; IMP biosynthesis via de novo pathway; N(1)-(5-phospho-D-ribosyl)glycinamide from 5-phospho-alpha-D-ribose 1-diphosphate: step 1/2.</text>
</comment>
<dbReference type="AlphaFoldDB" id="A0A953IAZ5"/>
<evidence type="ECO:0000256" key="7">
    <source>
        <dbReference type="HAMAP-Rule" id="MF_01931"/>
    </source>
</evidence>
<keyword evidence="6 7" id="KW-0315">Glutamine amidotransferase</keyword>
<dbReference type="GO" id="GO:0009113">
    <property type="term" value="P:purine nucleobase biosynthetic process"/>
    <property type="evidence" value="ECO:0007669"/>
    <property type="project" value="UniProtKB-UniRule"/>
</dbReference>
<name>A0A953IAZ5_SYMTR</name>
<sequence>MIRPGDPTLALALQPYLSGWPTNPDKGPADECGVFGIYGHPEAARVVYHALIALQHRGQESAGIVAADGANLNTHRGMGLVSDVFEKPETIQRLAGDIAIGHVRYSTTGSSRLGNAQPVVVNTRRGGLALAHNGNLVDAPAIRDRLEEQGAIFTTSIDTEVLAHLIVRSRAKSLEDAIVDAVSQVHGGYALLILAEDRLIGTRDPHGIRPLQLGRLDGSWVLASETCAFDTIGAEFVREVAPGEMVTISEGGKLRSRAAVREAVAPRPCIFEFIYFARPDSQFVGVNVHTVRKAMGRQLAKEAPADADIVIGVPDSSISAATGYAEESGIPYEVGLVKNRYIARTFILPSQAGRESALKLKLNPLRKVIEGRRVVLVDDSIVRGTTSRHLVSLLREAGAREVHLRIASPPYQNACHYGIDTSKSTDLIARGRTVREIADAIGADSLAYLSVEGMVKATGLPPEAGFCLACFTGDYPVPVPEEADKYALEGGCGCD</sequence>